<gene>
    <name evidence="3" type="ORF">BDZ94DRAFT_1255279</name>
</gene>
<feature type="transmembrane region" description="Helical" evidence="2">
    <location>
        <begin position="27"/>
        <end position="49"/>
    </location>
</feature>
<reference evidence="3" key="1">
    <citation type="submission" date="2020-11" db="EMBL/GenBank/DDBJ databases">
        <authorList>
            <consortium name="DOE Joint Genome Institute"/>
            <person name="Ahrendt S."/>
            <person name="Riley R."/>
            <person name="Andreopoulos W."/>
            <person name="Labutti K."/>
            <person name="Pangilinan J."/>
            <person name="Ruiz-Duenas F.J."/>
            <person name="Barrasa J.M."/>
            <person name="Sanchez-Garcia M."/>
            <person name="Camarero S."/>
            <person name="Miyauchi S."/>
            <person name="Serrano A."/>
            <person name="Linde D."/>
            <person name="Babiker R."/>
            <person name="Drula E."/>
            <person name="Ayuso-Fernandez I."/>
            <person name="Pacheco R."/>
            <person name="Padilla G."/>
            <person name="Ferreira P."/>
            <person name="Barriuso J."/>
            <person name="Kellner H."/>
            <person name="Castanera R."/>
            <person name="Alfaro M."/>
            <person name="Ramirez L."/>
            <person name="Pisabarro A.G."/>
            <person name="Kuo A."/>
            <person name="Tritt A."/>
            <person name="Lipzen A."/>
            <person name="He G."/>
            <person name="Yan M."/>
            <person name="Ng V."/>
            <person name="Cullen D."/>
            <person name="Martin F."/>
            <person name="Rosso M.-N."/>
            <person name="Henrissat B."/>
            <person name="Hibbett D."/>
            <person name="Martinez A.T."/>
            <person name="Grigoriev I.V."/>
        </authorList>
    </citation>
    <scope>NUCLEOTIDE SEQUENCE</scope>
    <source>
        <strain evidence="3">CBS 247.69</strain>
    </source>
</reference>
<evidence type="ECO:0000313" key="4">
    <source>
        <dbReference type="Proteomes" id="UP000807353"/>
    </source>
</evidence>
<dbReference type="Pfam" id="PF12400">
    <property type="entry name" value="STIMATE"/>
    <property type="match status" value="1"/>
</dbReference>
<keyword evidence="2" id="KW-0812">Transmembrane</keyword>
<evidence type="ECO:0000256" key="2">
    <source>
        <dbReference type="SAM" id="Phobius"/>
    </source>
</evidence>
<proteinExistence type="predicted"/>
<evidence type="ECO:0000256" key="1">
    <source>
        <dbReference type="SAM" id="MobiDB-lite"/>
    </source>
</evidence>
<name>A0A9P6CLJ1_9AGAR</name>
<feature type="compositionally biased region" description="Polar residues" evidence="1">
    <location>
        <begin position="282"/>
        <end position="291"/>
    </location>
</feature>
<comment type="caution">
    <text evidence="3">The sequence shown here is derived from an EMBL/GenBank/DDBJ whole genome shotgun (WGS) entry which is preliminary data.</text>
</comment>
<protein>
    <submittedName>
        <fullName evidence="3">Vacuolar membrane protein-domain-containing protein</fullName>
    </submittedName>
</protein>
<accession>A0A9P6CLJ1</accession>
<dbReference type="AlphaFoldDB" id="A0A9P6CLJ1"/>
<dbReference type="PANTHER" id="PTHR31735:SF1">
    <property type="entry name" value="VACUOLAR MEMBRANE PROTEIN YPL162C"/>
    <property type="match status" value="1"/>
</dbReference>
<feature type="region of interest" description="Disordered" evidence="1">
    <location>
        <begin position="242"/>
        <end position="334"/>
    </location>
</feature>
<dbReference type="InterPro" id="IPR022127">
    <property type="entry name" value="STIMATE/YPL162C"/>
</dbReference>
<dbReference type="PANTHER" id="PTHR31735">
    <property type="entry name" value="VACUOLAR MEMBRANE PROTEIN YPL162C"/>
    <property type="match status" value="1"/>
</dbReference>
<dbReference type="OrthoDB" id="431202at2759"/>
<sequence>MASTTATGEISGGTGGQLPGDDQSCELLGPTALVVQGVLGVLVILSLVYKRHREKPMRPWRIWLFDVSKQVVGQMFVHGANVFVSGFVSEHTSGNACVFYFLHILLDTTLGVAFIYLILRVLTHVFSERLQFNGFESGIYGNPPSFKYWARQAALYVLSLTTMKLLVIALLSLFPWLFKAGEWLLSWTWTGDGDSLQVIFTMGIFPITMNILQFWLIDSIVKASNSASVTLEAEVSGLYPDREPLFNASDDDDDQNMGYRPRDMENPRARSRSQSPRRSNDKPYTSTSLPTSEEYKSSGTSTSDQQGGHSYPPSLSHSMTSTSSSHSSITPKPAKNLLKKANRRAAPAPLSLRIAHQPAVNSPSLSAGISAGQEAVPHMPMIPIIAPIPKVGVALNETNEAWAETWEDSDDWASRVGEDEWTGRRVEQKKDTLNSTWNVNPVVHVSS</sequence>
<keyword evidence="2" id="KW-0472">Membrane</keyword>
<feature type="compositionally biased region" description="Low complexity" evidence="1">
    <location>
        <begin position="297"/>
        <end position="328"/>
    </location>
</feature>
<feature type="transmembrane region" description="Helical" evidence="2">
    <location>
        <begin position="100"/>
        <end position="119"/>
    </location>
</feature>
<organism evidence="3 4">
    <name type="scientific">Collybia nuda</name>
    <dbReference type="NCBI Taxonomy" id="64659"/>
    <lineage>
        <taxon>Eukaryota</taxon>
        <taxon>Fungi</taxon>
        <taxon>Dikarya</taxon>
        <taxon>Basidiomycota</taxon>
        <taxon>Agaricomycotina</taxon>
        <taxon>Agaricomycetes</taxon>
        <taxon>Agaricomycetidae</taxon>
        <taxon>Agaricales</taxon>
        <taxon>Tricholomatineae</taxon>
        <taxon>Clitocybaceae</taxon>
        <taxon>Collybia</taxon>
    </lineage>
</organism>
<feature type="transmembrane region" description="Helical" evidence="2">
    <location>
        <begin position="70"/>
        <end position="88"/>
    </location>
</feature>
<dbReference type="GO" id="GO:0016020">
    <property type="term" value="C:membrane"/>
    <property type="evidence" value="ECO:0007669"/>
    <property type="project" value="TreeGrafter"/>
</dbReference>
<feature type="transmembrane region" description="Helical" evidence="2">
    <location>
        <begin position="153"/>
        <end position="178"/>
    </location>
</feature>
<feature type="transmembrane region" description="Helical" evidence="2">
    <location>
        <begin position="198"/>
        <end position="217"/>
    </location>
</feature>
<keyword evidence="4" id="KW-1185">Reference proteome</keyword>
<dbReference type="Proteomes" id="UP000807353">
    <property type="component" value="Unassembled WGS sequence"/>
</dbReference>
<dbReference type="EMBL" id="MU150251">
    <property type="protein sequence ID" value="KAF9464798.1"/>
    <property type="molecule type" value="Genomic_DNA"/>
</dbReference>
<evidence type="ECO:0000313" key="3">
    <source>
        <dbReference type="EMBL" id="KAF9464798.1"/>
    </source>
</evidence>
<keyword evidence="2" id="KW-1133">Transmembrane helix</keyword>